<dbReference type="SUPFAM" id="SSF53756">
    <property type="entry name" value="UDP-Glycosyltransferase/glycogen phosphorylase"/>
    <property type="match status" value="1"/>
</dbReference>
<dbReference type="PANTHER" id="PTHR11926:SF1392">
    <property type="entry name" value="GLYCOSYLTRANSFERASE"/>
    <property type="match status" value="1"/>
</dbReference>
<evidence type="ECO:0000256" key="3">
    <source>
        <dbReference type="RuleBase" id="RU003718"/>
    </source>
</evidence>
<dbReference type="Gramene" id="C.cajan_12280.t">
    <property type="protein sequence ID" value="C.cajan_12280.t"/>
    <property type="gene ID" value="C.cajan_12280"/>
</dbReference>
<organism evidence="5 6">
    <name type="scientific">Cajanus cajan</name>
    <name type="common">Pigeon pea</name>
    <name type="synonym">Cajanus indicus</name>
    <dbReference type="NCBI Taxonomy" id="3821"/>
    <lineage>
        <taxon>Eukaryota</taxon>
        <taxon>Viridiplantae</taxon>
        <taxon>Streptophyta</taxon>
        <taxon>Embryophyta</taxon>
        <taxon>Tracheophyta</taxon>
        <taxon>Spermatophyta</taxon>
        <taxon>Magnoliopsida</taxon>
        <taxon>eudicotyledons</taxon>
        <taxon>Gunneridae</taxon>
        <taxon>Pentapetalae</taxon>
        <taxon>rosids</taxon>
        <taxon>fabids</taxon>
        <taxon>Fabales</taxon>
        <taxon>Fabaceae</taxon>
        <taxon>Papilionoideae</taxon>
        <taxon>50 kb inversion clade</taxon>
        <taxon>NPAAA clade</taxon>
        <taxon>indigoferoid/millettioid clade</taxon>
        <taxon>Phaseoleae</taxon>
        <taxon>Cajanus</taxon>
    </lineage>
</organism>
<keyword evidence="2 3" id="KW-0808">Transferase</keyword>
<dbReference type="CDD" id="cd03784">
    <property type="entry name" value="GT1_Gtf-like"/>
    <property type="match status" value="1"/>
</dbReference>
<evidence type="ECO:0000256" key="2">
    <source>
        <dbReference type="ARBA" id="ARBA00022679"/>
    </source>
</evidence>
<accession>A0A151TH64</accession>
<dbReference type="EC" id="2.4.1.-" evidence="4"/>
<dbReference type="Pfam" id="PF00201">
    <property type="entry name" value="UDPGT"/>
    <property type="match status" value="1"/>
</dbReference>
<dbReference type="InterPro" id="IPR002213">
    <property type="entry name" value="UDP_glucos_trans"/>
</dbReference>
<name>A0A151TH64_CAJCA</name>
<dbReference type="FunFam" id="3.40.50.2000:FF:000056">
    <property type="entry name" value="Glycosyltransferase"/>
    <property type="match status" value="1"/>
</dbReference>
<dbReference type="PROSITE" id="PS00375">
    <property type="entry name" value="UDPGT"/>
    <property type="match status" value="1"/>
</dbReference>
<dbReference type="InterPro" id="IPR035595">
    <property type="entry name" value="UDP_glycos_trans_CS"/>
</dbReference>
<dbReference type="GO" id="GO:0080044">
    <property type="term" value="F:quercetin 7-O-glucosyltransferase activity"/>
    <property type="evidence" value="ECO:0007669"/>
    <property type="project" value="TreeGrafter"/>
</dbReference>
<dbReference type="Proteomes" id="UP000075243">
    <property type="component" value="Chromosome 6"/>
</dbReference>
<evidence type="ECO:0000313" key="5">
    <source>
        <dbReference type="EMBL" id="KYP66363.1"/>
    </source>
</evidence>
<sequence>MEEATVAHVLIFPCPLQGHVGSMLKLAELLALHHLHVTFLNTECIHNRLTRFGDIETLSECYPTLHFKTISDCYNEGLHPGSGDSSMGDIMLSTTLHAKPLLRQILVSENPGTPKVSCIIQDGIFGSLAIDLASELGIRIPIIHFRASSACCFWPYFWIPKLFECKELPIRGDEDMDRIIRNMPGMENLLRCRDLPSFCRPSSQGNMSMDWVALQTKQSLEADALILNTFEELDGPILSQIRLHFPKLYTIGPLHHHLNVTKAAAARWLDAQPQGSVIYVSFGSSTIVKREELMEFWHGLVSSKKRFLWVMRHDLVAGKGKDDRILAEVEEGTKEKGFIVEWAPQEEVLAHKATGGFLTHSGWNSTLESLVAGVPMICWPYFADQQVNNRKEEFLRSTQEMGMLAHSVSPGGSSYSTLHDLVQYIKSASQENK</sequence>
<keyword evidence="6" id="KW-1185">Reference proteome</keyword>
<evidence type="ECO:0000256" key="4">
    <source>
        <dbReference type="RuleBase" id="RU362057"/>
    </source>
</evidence>
<proteinExistence type="inferred from homology"/>
<evidence type="ECO:0000256" key="1">
    <source>
        <dbReference type="ARBA" id="ARBA00009995"/>
    </source>
</evidence>
<dbReference type="OMA" id="SEHYHER"/>
<dbReference type="PANTHER" id="PTHR11926">
    <property type="entry name" value="GLUCOSYL/GLUCURONOSYL TRANSFERASES"/>
    <property type="match status" value="1"/>
</dbReference>
<dbReference type="AlphaFoldDB" id="A0A151TH64"/>
<dbReference type="GO" id="GO:0080043">
    <property type="term" value="F:quercetin 3-O-glucosyltransferase activity"/>
    <property type="evidence" value="ECO:0007669"/>
    <property type="project" value="TreeGrafter"/>
</dbReference>
<reference evidence="5 6" key="1">
    <citation type="journal article" date="2012" name="Nat. Biotechnol.">
        <title>Draft genome sequence of pigeonpea (Cajanus cajan), an orphan legume crop of resource-poor farmers.</title>
        <authorList>
            <person name="Varshney R.K."/>
            <person name="Chen W."/>
            <person name="Li Y."/>
            <person name="Bharti A.K."/>
            <person name="Saxena R.K."/>
            <person name="Schlueter J.A."/>
            <person name="Donoghue M.T."/>
            <person name="Azam S."/>
            <person name="Fan G."/>
            <person name="Whaley A.M."/>
            <person name="Farmer A.D."/>
            <person name="Sheridan J."/>
            <person name="Iwata A."/>
            <person name="Tuteja R."/>
            <person name="Penmetsa R.V."/>
            <person name="Wu W."/>
            <person name="Upadhyaya H.D."/>
            <person name="Yang S.P."/>
            <person name="Shah T."/>
            <person name="Saxena K.B."/>
            <person name="Michael T."/>
            <person name="McCombie W.R."/>
            <person name="Yang B."/>
            <person name="Zhang G."/>
            <person name="Yang H."/>
            <person name="Wang J."/>
            <person name="Spillane C."/>
            <person name="Cook D.R."/>
            <person name="May G.D."/>
            <person name="Xu X."/>
            <person name="Jackson S.A."/>
        </authorList>
    </citation>
    <scope>NUCLEOTIDE SEQUENCE [LARGE SCALE GENOMIC DNA]</scope>
    <source>
        <strain evidence="6">cv. Asha</strain>
    </source>
</reference>
<dbReference type="EMBL" id="CM003608">
    <property type="protein sequence ID" value="KYP66363.1"/>
    <property type="molecule type" value="Genomic_DNA"/>
</dbReference>
<protein>
    <recommendedName>
        <fullName evidence="4">Glycosyltransferase</fullName>
        <ecNumber evidence="4">2.4.1.-</ecNumber>
    </recommendedName>
</protein>
<comment type="similarity">
    <text evidence="1 3">Belongs to the UDP-glycosyltransferase family.</text>
</comment>
<evidence type="ECO:0000313" key="6">
    <source>
        <dbReference type="Proteomes" id="UP000075243"/>
    </source>
</evidence>
<gene>
    <name evidence="5" type="ORF">KK1_012654</name>
</gene>
<keyword evidence="3" id="KW-0328">Glycosyltransferase</keyword>
<dbReference type="Gene3D" id="3.40.50.2000">
    <property type="entry name" value="Glycogen Phosphorylase B"/>
    <property type="match status" value="2"/>
</dbReference>